<keyword evidence="2" id="KW-0547">Nucleotide-binding</keyword>
<keyword evidence="3 5" id="KW-0067">ATP-binding</keyword>
<evidence type="ECO:0000256" key="3">
    <source>
        <dbReference type="ARBA" id="ARBA00022840"/>
    </source>
</evidence>
<evidence type="ECO:0000313" key="5">
    <source>
        <dbReference type="EMBL" id="TKH46697.1"/>
    </source>
</evidence>
<dbReference type="CDD" id="cd03267">
    <property type="entry name" value="ABC_NatA_like"/>
    <property type="match status" value="1"/>
</dbReference>
<dbReference type="AlphaFoldDB" id="A0A4U2Q3H0"/>
<evidence type="ECO:0000256" key="1">
    <source>
        <dbReference type="ARBA" id="ARBA00022448"/>
    </source>
</evidence>
<evidence type="ECO:0000256" key="2">
    <source>
        <dbReference type="ARBA" id="ARBA00022741"/>
    </source>
</evidence>
<evidence type="ECO:0000259" key="4">
    <source>
        <dbReference type="PROSITE" id="PS50893"/>
    </source>
</evidence>
<dbReference type="PANTHER" id="PTHR42711">
    <property type="entry name" value="ABC TRANSPORTER ATP-BINDING PROTEIN"/>
    <property type="match status" value="1"/>
</dbReference>
<organism evidence="5 6">
    <name type="scientific">Paenibacillus terrae</name>
    <dbReference type="NCBI Taxonomy" id="159743"/>
    <lineage>
        <taxon>Bacteria</taxon>
        <taxon>Bacillati</taxon>
        <taxon>Bacillota</taxon>
        <taxon>Bacilli</taxon>
        <taxon>Bacillales</taxon>
        <taxon>Paenibacillaceae</taxon>
        <taxon>Paenibacillus</taxon>
    </lineage>
</organism>
<dbReference type="InterPro" id="IPR027417">
    <property type="entry name" value="P-loop_NTPase"/>
</dbReference>
<protein>
    <submittedName>
        <fullName evidence="5">Multidrug ABC transporter ATP-binding protein</fullName>
    </submittedName>
</protein>
<dbReference type="EMBL" id="PNXQ01000001">
    <property type="protein sequence ID" value="TKH46697.1"/>
    <property type="molecule type" value="Genomic_DNA"/>
</dbReference>
<dbReference type="SUPFAM" id="SSF52540">
    <property type="entry name" value="P-loop containing nucleoside triphosphate hydrolases"/>
    <property type="match status" value="1"/>
</dbReference>
<dbReference type="GO" id="GO:0005524">
    <property type="term" value="F:ATP binding"/>
    <property type="evidence" value="ECO:0007669"/>
    <property type="project" value="UniProtKB-KW"/>
</dbReference>
<dbReference type="Pfam" id="PF00005">
    <property type="entry name" value="ABC_tran"/>
    <property type="match status" value="1"/>
</dbReference>
<sequence length="330" mass="37449">MPSITLNHLSKTFTYYKKEPGVRKSLQNLFKREKLTKEAVRDVSFTIEEGEIVGFLGPNGAGKTTTLKMLSGILHPSDGEASVLGFTPWKRQKEFKRQFSIVMGQKNQLWWDLPASESFELNKLIYEIDESHYKEALDELVTLLGVEEQLHVQVRRLSLGERMKMELIAALLHRPRVILLDEPTIGLDLVSQRRIREFFKAYNRTHRTTILLTSHYMKDIEDLCSRSIIISGGRLVYDGDLNKVNEVIGARKLLKVRLETPVPGLTLAGLGKLRSNSELEAVFELDAEDTLTWSKKILDALPVVDFTIEDIPLEEGIANLYDGGRLADAK</sequence>
<dbReference type="InterPro" id="IPR003593">
    <property type="entry name" value="AAA+_ATPase"/>
</dbReference>
<dbReference type="Proteomes" id="UP000308114">
    <property type="component" value="Unassembled WGS sequence"/>
</dbReference>
<dbReference type="PROSITE" id="PS00211">
    <property type="entry name" value="ABC_TRANSPORTER_1"/>
    <property type="match status" value="1"/>
</dbReference>
<dbReference type="PANTHER" id="PTHR42711:SF4">
    <property type="entry name" value="ABC TRANSPORTER RELATED"/>
    <property type="match status" value="1"/>
</dbReference>
<accession>A0A4U2Q3H0</accession>
<comment type="caution">
    <text evidence="5">The sequence shown here is derived from an EMBL/GenBank/DDBJ whole genome shotgun (WGS) entry which is preliminary data.</text>
</comment>
<dbReference type="InterPro" id="IPR050763">
    <property type="entry name" value="ABC_transporter_ATP-binding"/>
</dbReference>
<dbReference type="PROSITE" id="PS50893">
    <property type="entry name" value="ABC_TRANSPORTER_2"/>
    <property type="match status" value="1"/>
</dbReference>
<dbReference type="InterPro" id="IPR017871">
    <property type="entry name" value="ABC_transporter-like_CS"/>
</dbReference>
<proteinExistence type="predicted"/>
<reference evidence="5 6" key="1">
    <citation type="submission" date="2018-01" db="EMBL/GenBank/DDBJ databases">
        <title>Bacillales members from the olive rhizosphere are effective biological control agents against Verticillium dahliae.</title>
        <authorList>
            <person name="Gomez-Lama C."/>
            <person name="Legarda G."/>
            <person name="Ruano-Rosa D."/>
            <person name="Pizarro-Tobias P."/>
            <person name="Valverde-Corredor A."/>
            <person name="Niqui J.L."/>
            <person name="Trivino J.C."/>
            <person name="Roca A."/>
            <person name="Mercado-Blanco J."/>
        </authorList>
    </citation>
    <scope>NUCLEOTIDE SEQUENCE [LARGE SCALE GENOMIC DNA]</scope>
    <source>
        <strain evidence="5 6">PIC167</strain>
    </source>
</reference>
<feature type="domain" description="ABC transporter" evidence="4">
    <location>
        <begin position="24"/>
        <end position="257"/>
    </location>
</feature>
<evidence type="ECO:0000313" key="6">
    <source>
        <dbReference type="Proteomes" id="UP000308114"/>
    </source>
</evidence>
<dbReference type="Gene3D" id="3.40.50.300">
    <property type="entry name" value="P-loop containing nucleotide triphosphate hydrolases"/>
    <property type="match status" value="1"/>
</dbReference>
<name>A0A4U2Q3H0_9BACL</name>
<dbReference type="InterPro" id="IPR003439">
    <property type="entry name" value="ABC_transporter-like_ATP-bd"/>
</dbReference>
<dbReference type="SMART" id="SM00382">
    <property type="entry name" value="AAA"/>
    <property type="match status" value="1"/>
</dbReference>
<keyword evidence="1" id="KW-0813">Transport</keyword>
<dbReference type="GO" id="GO:0016887">
    <property type="term" value="F:ATP hydrolysis activity"/>
    <property type="evidence" value="ECO:0007669"/>
    <property type="project" value="InterPro"/>
</dbReference>
<dbReference type="RefSeq" id="WP_137060046.1">
    <property type="nucleotide sequence ID" value="NZ_PNXQ01000001.1"/>
</dbReference>
<gene>
    <name evidence="5" type="ORF">C1I60_00680</name>
</gene>